<feature type="chain" id="PRO_5019057505" description="Lipoprotein" evidence="1">
    <location>
        <begin position="21"/>
        <end position="182"/>
    </location>
</feature>
<protein>
    <recommendedName>
        <fullName evidence="4">Lipoprotein</fullName>
    </recommendedName>
</protein>
<dbReference type="AlphaFoldDB" id="A0A3S8R594"/>
<feature type="signal peptide" evidence="1">
    <location>
        <begin position="1"/>
        <end position="20"/>
    </location>
</feature>
<dbReference type="Proteomes" id="UP000274593">
    <property type="component" value="Chromosome"/>
</dbReference>
<keyword evidence="3" id="KW-1185">Reference proteome</keyword>
<evidence type="ECO:0000256" key="1">
    <source>
        <dbReference type="SAM" id="SignalP"/>
    </source>
</evidence>
<evidence type="ECO:0000313" key="2">
    <source>
        <dbReference type="EMBL" id="AZJ34920.1"/>
    </source>
</evidence>
<dbReference type="EMBL" id="CP032548">
    <property type="protein sequence ID" value="AZJ34920.1"/>
    <property type="molecule type" value="Genomic_DNA"/>
</dbReference>
<dbReference type="RefSeq" id="WP_125066732.1">
    <property type="nucleotide sequence ID" value="NZ_CP032548.1"/>
</dbReference>
<reference evidence="2 3" key="1">
    <citation type="submission" date="2018-09" db="EMBL/GenBank/DDBJ databases">
        <title>Insights into the microbiota of Asian seabass (Lates calcarifer) with tenacibaculosis symptoms and description of sp. nov. Tenacibaculum singaporense.</title>
        <authorList>
            <person name="Miyake S."/>
            <person name="Soh M."/>
            <person name="Azman M.N."/>
            <person name="Ngoh S.Y."/>
            <person name="Orban L."/>
        </authorList>
    </citation>
    <scope>NUCLEOTIDE SEQUENCE [LARGE SCALE GENOMIC DNA]</scope>
    <source>
        <strain evidence="2 3">DSM 106434</strain>
    </source>
</reference>
<keyword evidence="1" id="KW-0732">Signal</keyword>
<organism evidence="2 3">
    <name type="scientific">Tenacibaculum singaporense</name>
    <dbReference type="NCBI Taxonomy" id="2358479"/>
    <lineage>
        <taxon>Bacteria</taxon>
        <taxon>Pseudomonadati</taxon>
        <taxon>Bacteroidota</taxon>
        <taxon>Flavobacteriia</taxon>
        <taxon>Flavobacteriales</taxon>
        <taxon>Flavobacteriaceae</taxon>
        <taxon>Tenacibaculum</taxon>
    </lineage>
</organism>
<gene>
    <name evidence="2" type="ORF">D6T69_05020</name>
</gene>
<name>A0A3S8R594_9FLAO</name>
<proteinExistence type="predicted"/>
<sequence length="182" mass="19924">MKLFKIFSVILLTLSTFFFTACNSDDDTIPKKLNEIKIGAKSFEIKNSVLIKKGTHNDITYFTLYLSSSGLTIDASEDPQGSGDILAFQINADEQTKLTEGTYTVNNQSNSSFIIEKGFHFIGFDASLGDNQTGNIDIKSGSITVTSNTNEYTITITLVDKNGTNVIGYYKGSIPILNYDAP</sequence>
<evidence type="ECO:0008006" key="4">
    <source>
        <dbReference type="Google" id="ProtNLM"/>
    </source>
</evidence>
<accession>A0A3S8R594</accession>
<dbReference type="KEGG" id="tsig:D6T69_05020"/>
<evidence type="ECO:0000313" key="3">
    <source>
        <dbReference type="Proteomes" id="UP000274593"/>
    </source>
</evidence>
<dbReference type="PROSITE" id="PS51257">
    <property type="entry name" value="PROKAR_LIPOPROTEIN"/>
    <property type="match status" value="1"/>
</dbReference>